<keyword evidence="1" id="KW-0472">Membrane</keyword>
<name>G7LBQ8_MEDTR</name>
<evidence type="ECO:0000256" key="1">
    <source>
        <dbReference type="SAM" id="Phobius"/>
    </source>
</evidence>
<dbReference type="PANTHER" id="PTHR31672">
    <property type="entry name" value="BNACNNG10540D PROTEIN"/>
    <property type="match status" value="1"/>
</dbReference>
<evidence type="ECO:0000313" key="2">
    <source>
        <dbReference type="EMBL" id="AET02046.2"/>
    </source>
</evidence>
<feature type="transmembrane region" description="Helical" evidence="1">
    <location>
        <begin position="12"/>
        <end position="32"/>
    </location>
</feature>
<reference evidence="2 4" key="2">
    <citation type="journal article" date="2014" name="BMC Genomics">
        <title>An improved genome release (version Mt4.0) for the model legume Medicago truncatula.</title>
        <authorList>
            <person name="Tang H."/>
            <person name="Krishnakumar V."/>
            <person name="Bidwell S."/>
            <person name="Rosen B."/>
            <person name="Chan A."/>
            <person name="Zhou S."/>
            <person name="Gentzbittel L."/>
            <person name="Childs K.L."/>
            <person name="Yandell M."/>
            <person name="Gundlach H."/>
            <person name="Mayer K.F."/>
            <person name="Schwartz D.C."/>
            <person name="Town C.D."/>
        </authorList>
    </citation>
    <scope>GENOME REANNOTATION</scope>
    <source>
        <strain evidence="3 4">cv. Jemalong A17</strain>
    </source>
</reference>
<accession>A0A0C3XYF4</accession>
<dbReference type="PANTHER" id="PTHR31672:SF13">
    <property type="entry name" value="F-BOX PROTEIN CPR30-LIKE"/>
    <property type="match status" value="1"/>
</dbReference>
<reference evidence="3" key="3">
    <citation type="submission" date="2015-04" db="UniProtKB">
        <authorList>
            <consortium name="EnsemblPlants"/>
        </authorList>
    </citation>
    <scope>IDENTIFICATION</scope>
    <source>
        <strain evidence="3">cv. Jemalong A17</strain>
    </source>
</reference>
<evidence type="ECO:0000313" key="4">
    <source>
        <dbReference type="Proteomes" id="UP000002051"/>
    </source>
</evidence>
<accession>G7LBQ8</accession>
<proteinExistence type="predicted"/>
<dbReference type="EMBL" id="CM001224">
    <property type="protein sequence ID" value="AET02046.2"/>
    <property type="molecule type" value="Genomic_DNA"/>
</dbReference>
<dbReference type="PaxDb" id="3880-AET02046"/>
<evidence type="ECO:0000313" key="3">
    <source>
        <dbReference type="EnsemblPlants" id="AET02046"/>
    </source>
</evidence>
<keyword evidence="4" id="KW-1185">Reference proteome</keyword>
<dbReference type="InterPro" id="IPR050796">
    <property type="entry name" value="SCF_F-box_component"/>
</dbReference>
<dbReference type="HOGENOM" id="CLU_623145_0_0_1"/>
<keyword evidence="1" id="KW-1133">Transmembrane helix</keyword>
<dbReference type="EnsemblPlants" id="AET02046">
    <property type="protein sequence ID" value="AET02046"/>
    <property type="gene ID" value="MTR_8g030630"/>
</dbReference>
<protein>
    <submittedName>
        <fullName evidence="2">Transmembrane protein, putative</fullName>
    </submittedName>
</protein>
<feature type="transmembrane region" description="Helical" evidence="1">
    <location>
        <begin position="44"/>
        <end position="63"/>
    </location>
</feature>
<organism evidence="2 4">
    <name type="scientific">Medicago truncatula</name>
    <name type="common">Barrel medic</name>
    <name type="synonym">Medicago tribuloides</name>
    <dbReference type="NCBI Taxonomy" id="3880"/>
    <lineage>
        <taxon>Eukaryota</taxon>
        <taxon>Viridiplantae</taxon>
        <taxon>Streptophyta</taxon>
        <taxon>Embryophyta</taxon>
        <taxon>Tracheophyta</taxon>
        <taxon>Spermatophyta</taxon>
        <taxon>Magnoliopsida</taxon>
        <taxon>eudicotyledons</taxon>
        <taxon>Gunneridae</taxon>
        <taxon>Pentapetalae</taxon>
        <taxon>rosids</taxon>
        <taxon>fabids</taxon>
        <taxon>Fabales</taxon>
        <taxon>Fabaceae</taxon>
        <taxon>Papilionoideae</taxon>
        <taxon>50 kb inversion clade</taxon>
        <taxon>NPAAA clade</taxon>
        <taxon>Hologalegina</taxon>
        <taxon>IRL clade</taxon>
        <taxon>Trifolieae</taxon>
        <taxon>Medicago</taxon>
    </lineage>
</organism>
<dbReference type="AlphaFoldDB" id="G7LBQ8"/>
<reference evidence="2 4" key="1">
    <citation type="journal article" date="2011" name="Nature">
        <title>The Medicago genome provides insight into the evolution of rhizobial symbioses.</title>
        <authorList>
            <person name="Young N.D."/>
            <person name="Debelle F."/>
            <person name="Oldroyd G.E."/>
            <person name="Geurts R."/>
            <person name="Cannon S.B."/>
            <person name="Udvardi M.K."/>
            <person name="Benedito V.A."/>
            <person name="Mayer K.F."/>
            <person name="Gouzy J."/>
            <person name="Schoof H."/>
            <person name="Van de Peer Y."/>
            <person name="Proost S."/>
            <person name="Cook D.R."/>
            <person name="Meyers B.C."/>
            <person name="Spannagl M."/>
            <person name="Cheung F."/>
            <person name="De Mita S."/>
            <person name="Krishnakumar V."/>
            <person name="Gundlach H."/>
            <person name="Zhou S."/>
            <person name="Mudge J."/>
            <person name="Bharti A.K."/>
            <person name="Murray J.D."/>
            <person name="Naoumkina M.A."/>
            <person name="Rosen B."/>
            <person name="Silverstein K.A."/>
            <person name="Tang H."/>
            <person name="Rombauts S."/>
            <person name="Zhao P.X."/>
            <person name="Zhou P."/>
            <person name="Barbe V."/>
            <person name="Bardou P."/>
            <person name="Bechner M."/>
            <person name="Bellec A."/>
            <person name="Berger A."/>
            <person name="Berges H."/>
            <person name="Bidwell S."/>
            <person name="Bisseling T."/>
            <person name="Choisne N."/>
            <person name="Couloux A."/>
            <person name="Denny R."/>
            <person name="Deshpande S."/>
            <person name="Dai X."/>
            <person name="Doyle J.J."/>
            <person name="Dudez A.M."/>
            <person name="Farmer A.D."/>
            <person name="Fouteau S."/>
            <person name="Franken C."/>
            <person name="Gibelin C."/>
            <person name="Gish J."/>
            <person name="Goldstein S."/>
            <person name="Gonzalez A.J."/>
            <person name="Green P.J."/>
            <person name="Hallab A."/>
            <person name="Hartog M."/>
            <person name="Hua A."/>
            <person name="Humphray S.J."/>
            <person name="Jeong D.H."/>
            <person name="Jing Y."/>
            <person name="Jocker A."/>
            <person name="Kenton S.M."/>
            <person name="Kim D.J."/>
            <person name="Klee K."/>
            <person name="Lai H."/>
            <person name="Lang C."/>
            <person name="Lin S."/>
            <person name="Macmil S.L."/>
            <person name="Magdelenat G."/>
            <person name="Matthews L."/>
            <person name="McCorrison J."/>
            <person name="Monaghan E.L."/>
            <person name="Mun J.H."/>
            <person name="Najar F.Z."/>
            <person name="Nicholson C."/>
            <person name="Noirot C."/>
            <person name="O'Bleness M."/>
            <person name="Paule C.R."/>
            <person name="Poulain J."/>
            <person name="Prion F."/>
            <person name="Qin B."/>
            <person name="Qu C."/>
            <person name="Retzel E.F."/>
            <person name="Riddle C."/>
            <person name="Sallet E."/>
            <person name="Samain S."/>
            <person name="Samson N."/>
            <person name="Sanders I."/>
            <person name="Saurat O."/>
            <person name="Scarpelli C."/>
            <person name="Schiex T."/>
            <person name="Segurens B."/>
            <person name="Severin A.J."/>
            <person name="Sherrier D.J."/>
            <person name="Shi R."/>
            <person name="Sims S."/>
            <person name="Singer S.R."/>
            <person name="Sinharoy S."/>
            <person name="Sterck L."/>
            <person name="Viollet A."/>
            <person name="Wang B.B."/>
            <person name="Wang K."/>
            <person name="Wang M."/>
            <person name="Wang X."/>
            <person name="Warfsmann J."/>
            <person name="Weissenbach J."/>
            <person name="White D.D."/>
            <person name="White J.D."/>
            <person name="Wiley G.B."/>
            <person name="Wincker P."/>
            <person name="Xing Y."/>
            <person name="Yang L."/>
            <person name="Yao Z."/>
            <person name="Ying F."/>
            <person name="Zhai J."/>
            <person name="Zhou L."/>
            <person name="Zuber A."/>
            <person name="Denarie J."/>
            <person name="Dixon R.A."/>
            <person name="May G.D."/>
            <person name="Schwartz D.C."/>
            <person name="Rogers J."/>
            <person name="Quetier F."/>
            <person name="Town C.D."/>
            <person name="Roe B.A."/>
        </authorList>
    </citation>
    <scope>NUCLEOTIDE SEQUENCE [LARGE SCALE GENOMIC DNA]</scope>
    <source>
        <strain evidence="2">A17</strain>
        <strain evidence="3 4">cv. Jemalong A17</strain>
    </source>
</reference>
<keyword evidence="1 2" id="KW-0812">Transmembrane</keyword>
<sequence>MTQPWYYSQYNRLRLMASWLNAAIFPSFYVLLNDYSISKYVRGILSIMLLEDFSILYTFYVSIRFKVSCSVSFPLIPLTSQYNNGAYLSGTIYWLAIQNYFYPFHDYESITRVDQFKMVSLDLSIETYMQFCLPSGFDEVPYFQPTLQVLLDRLCFSHDFKETQFVIWQMSEFGFQESWTQLFRIDYFNLEMHKLPIKWGIPLLLPLYLSGNGDTLILAYRGDDQAVIYNQRENRVKKARIFNNVGSLTLKLAIRRLSYTRRGVSRNTRRGKQNNGLWRSHVRVLSLSDDCWRNINSFPLIPLISPFNNGVYLRGTIYWLIVSLDLSTETYMQFCLPSGLDEIPCFQPTLQVLLDRLCFSHDFKQTEFVIWQMKEFGFQESWSQLFRVNYFNLDIHNLPIKCGNPLLLPLCLYENGDTLISAYGGDDQAVIYNQRENKVK</sequence>
<gene>
    <name evidence="2" type="ordered locus">MTR_8g030630</name>
</gene>
<dbReference type="Proteomes" id="UP000002051">
    <property type="component" value="Chromosome 8"/>
</dbReference>